<reference evidence="2" key="1">
    <citation type="submission" date="2022-11" db="UniProtKB">
        <authorList>
            <consortium name="WormBaseParasite"/>
        </authorList>
    </citation>
    <scope>IDENTIFICATION</scope>
</reference>
<name>A0AC34RGT4_9BILA</name>
<dbReference type="WBParaSite" id="JU765_v2.g6694.t1">
    <property type="protein sequence ID" value="JU765_v2.g6694.t1"/>
    <property type="gene ID" value="JU765_v2.g6694"/>
</dbReference>
<sequence>MSEESCCVCGSLAEGVRFGAQTCQACAAFFRRSIAENKIYKCSNSSKCEVLRQRNHCRACRLEKCFKVGMKRELVNDVKPNLPDFSAQMPSTSDNLAKLGCCYSTFFQAQKSLFKLHFLNSKDQLLMSEIEFRQVSSAQHNVMEQGNASLIANFLLECFPTFKDLPTDDKHKFFGPVAVRFNHIHRCLLTIRFLSDPSDIRVAIHYGFHSSVNTLESLYGEDCDIPEIRRLIGPVFRMMRHLASKLQNLELSEAEIGGIIALMFYSQMEKHGFLSTQAEDARNEIFAELHQESIKKRGFANGGIRFGIISAFTFDVEVLQDIWNSVRTLRRFVMKGGAEIFMLADDLDLK</sequence>
<evidence type="ECO:0000313" key="2">
    <source>
        <dbReference type="WBParaSite" id="JU765_v2.g6694.t1"/>
    </source>
</evidence>
<evidence type="ECO:0000313" key="1">
    <source>
        <dbReference type="Proteomes" id="UP000887576"/>
    </source>
</evidence>
<dbReference type="Proteomes" id="UP000887576">
    <property type="component" value="Unplaced"/>
</dbReference>
<organism evidence="1 2">
    <name type="scientific">Panagrolaimus sp. JU765</name>
    <dbReference type="NCBI Taxonomy" id="591449"/>
    <lineage>
        <taxon>Eukaryota</taxon>
        <taxon>Metazoa</taxon>
        <taxon>Ecdysozoa</taxon>
        <taxon>Nematoda</taxon>
        <taxon>Chromadorea</taxon>
        <taxon>Rhabditida</taxon>
        <taxon>Tylenchina</taxon>
        <taxon>Panagrolaimomorpha</taxon>
        <taxon>Panagrolaimoidea</taxon>
        <taxon>Panagrolaimidae</taxon>
        <taxon>Panagrolaimus</taxon>
    </lineage>
</organism>
<proteinExistence type="predicted"/>
<accession>A0AC34RGT4</accession>
<protein>
    <submittedName>
        <fullName evidence="2">Nuclear receptor domain-containing protein</fullName>
    </submittedName>
</protein>